<accession>A0A7W9BN30</accession>
<evidence type="ECO:0000313" key="2">
    <source>
        <dbReference type="Proteomes" id="UP000535415"/>
    </source>
</evidence>
<reference evidence="1 2" key="1">
    <citation type="submission" date="2020-08" db="EMBL/GenBank/DDBJ databases">
        <title>Genomic Encyclopedia of Type Strains, Phase IV (KMG-IV): sequencing the most valuable type-strain genomes for metagenomic binning, comparative biology and taxonomic classification.</title>
        <authorList>
            <person name="Goeker M."/>
        </authorList>
    </citation>
    <scope>NUCLEOTIDE SEQUENCE [LARGE SCALE GENOMIC DNA]</scope>
    <source>
        <strain evidence="1 2">DSM 101064</strain>
    </source>
</reference>
<gene>
    <name evidence="1" type="ORF">FHS72_002695</name>
</gene>
<name>A0A7W9BN30_9RHOB</name>
<dbReference type="Proteomes" id="UP000535415">
    <property type="component" value="Unassembled WGS sequence"/>
</dbReference>
<dbReference type="EMBL" id="JACIJM010000007">
    <property type="protein sequence ID" value="MBB5723059.1"/>
    <property type="molecule type" value="Genomic_DNA"/>
</dbReference>
<sequence>MHSITTNEETRLIIERAHAERAEMVAAFFQKLFSRKPSAAHTTAEQPA</sequence>
<comment type="caution">
    <text evidence="1">The sequence shown here is derived from an EMBL/GenBank/DDBJ whole genome shotgun (WGS) entry which is preliminary data.</text>
</comment>
<organism evidence="1 2">
    <name type="scientific">Yoonia ponticola</name>
    <dbReference type="NCBI Taxonomy" id="1524255"/>
    <lineage>
        <taxon>Bacteria</taxon>
        <taxon>Pseudomonadati</taxon>
        <taxon>Pseudomonadota</taxon>
        <taxon>Alphaproteobacteria</taxon>
        <taxon>Rhodobacterales</taxon>
        <taxon>Paracoccaceae</taxon>
        <taxon>Yoonia</taxon>
    </lineage>
</organism>
<proteinExistence type="predicted"/>
<protein>
    <submittedName>
        <fullName evidence="1">Uncharacterized protein</fullName>
    </submittedName>
</protein>
<dbReference type="RefSeq" id="WP_183529911.1">
    <property type="nucleotide sequence ID" value="NZ_JACIJM010000007.1"/>
</dbReference>
<keyword evidence="2" id="KW-1185">Reference proteome</keyword>
<evidence type="ECO:0000313" key="1">
    <source>
        <dbReference type="EMBL" id="MBB5723059.1"/>
    </source>
</evidence>
<dbReference type="AlphaFoldDB" id="A0A7W9BN30"/>